<reference evidence="2" key="1">
    <citation type="submission" date="2021-02" db="EMBL/GenBank/DDBJ databases">
        <authorList>
            <person name="Nowell W R."/>
        </authorList>
    </citation>
    <scope>NUCLEOTIDE SEQUENCE</scope>
    <source>
        <strain evidence="2">Ploen Becks lab</strain>
    </source>
</reference>
<protein>
    <recommendedName>
        <fullName evidence="1">MULE transposase domain-containing protein</fullName>
    </recommendedName>
</protein>
<dbReference type="PANTHER" id="PTHR47160">
    <property type="entry name" value="PUTATIVE-RELATED"/>
    <property type="match status" value="1"/>
</dbReference>
<proteinExistence type="predicted"/>
<organism evidence="2 3">
    <name type="scientific">Brachionus calyciflorus</name>
    <dbReference type="NCBI Taxonomy" id="104777"/>
    <lineage>
        <taxon>Eukaryota</taxon>
        <taxon>Metazoa</taxon>
        <taxon>Spiralia</taxon>
        <taxon>Gnathifera</taxon>
        <taxon>Rotifera</taxon>
        <taxon>Eurotatoria</taxon>
        <taxon>Monogononta</taxon>
        <taxon>Pseudotrocha</taxon>
        <taxon>Ploima</taxon>
        <taxon>Brachionidae</taxon>
        <taxon>Brachionus</taxon>
    </lineage>
</organism>
<comment type="caution">
    <text evidence="2">The sequence shown here is derived from an EMBL/GenBank/DDBJ whole genome shotgun (WGS) entry which is preliminary data.</text>
</comment>
<dbReference type="AlphaFoldDB" id="A0A814FCB2"/>
<dbReference type="OrthoDB" id="6931832at2759"/>
<dbReference type="EMBL" id="CAJNOC010003402">
    <property type="protein sequence ID" value="CAF0981029.1"/>
    <property type="molecule type" value="Genomic_DNA"/>
</dbReference>
<evidence type="ECO:0000313" key="3">
    <source>
        <dbReference type="Proteomes" id="UP000663879"/>
    </source>
</evidence>
<dbReference type="Pfam" id="PF10551">
    <property type="entry name" value="MULE"/>
    <property type="match status" value="1"/>
</dbReference>
<evidence type="ECO:0000313" key="2">
    <source>
        <dbReference type="EMBL" id="CAF0981029.1"/>
    </source>
</evidence>
<dbReference type="InterPro" id="IPR018289">
    <property type="entry name" value="MULE_transposase_dom"/>
</dbReference>
<dbReference type="Proteomes" id="UP000663879">
    <property type="component" value="Unassembled WGS sequence"/>
</dbReference>
<evidence type="ECO:0000259" key="1">
    <source>
        <dbReference type="Pfam" id="PF10551"/>
    </source>
</evidence>
<dbReference type="PANTHER" id="PTHR47160:SF10">
    <property type="entry name" value="MULE TRANSPOSASE DOMAIN-CONTAINING PROTEIN"/>
    <property type="match status" value="1"/>
</dbReference>
<gene>
    <name evidence="2" type="ORF">OXX778_LOCUS15422</name>
</gene>
<dbReference type="Gene3D" id="2.20.25.240">
    <property type="match status" value="1"/>
</dbReference>
<accession>A0A814FCB2</accession>
<name>A0A814FCB2_9BILA</name>
<sequence length="494" mass="57166">MENLIDQLNNLSLNLIKSSRKKKDGTASYLLIDDDSYEYKISYESKEGKITWRCSNTEFPNCKGAVYTHGHKKPIHKIRDHEHFATIKTQVKALQANIRDMAEKQPDTKPRQIIMACQNNISEELAANLPTYTASRQLCRNSRVDKYDRYDIPKDLNFILHEDFKTIGEELKTSFLLYDSYDPESNNDKRMLIFCTEKNLFLLNKYRNWLCDGTFDAAPSIFTQLFTIHVLKNGKNLPLLYALLVNKLESTYTNLFSILKQKLQSEPISITCDFEIAIINSINEVFPETDVHGCFFHLKKSIWRHVQEAGLAVQYNDIENKDNLVRLYVKMLTCLAFVPVDDVINAFVFLKKSCPSSLNGILKYFEDNYIGAMGKGRNPKRKTPRFEISLWNCYDRTVHGLPRTNNNLEGWHNALQSSIKSHPNLLSLIDCLKLEQSNTDNIYIQLSTGFVNKRKACYVAIEEKLNNAIANYNSDNIEAFLKYLSFMIEFKKKN</sequence>
<feature type="domain" description="MULE transposase" evidence="1">
    <location>
        <begin position="209"/>
        <end position="300"/>
    </location>
</feature>
<keyword evidence="3" id="KW-1185">Reference proteome</keyword>